<protein>
    <submittedName>
        <fullName evidence="2">Uncharacterized protein</fullName>
    </submittedName>
</protein>
<proteinExistence type="predicted"/>
<reference evidence="2" key="1">
    <citation type="submission" date="2022-05" db="EMBL/GenBank/DDBJ databases">
        <authorList>
            <person name="Pankratov T."/>
        </authorList>
    </citation>
    <scope>NUCLEOTIDE SEQUENCE</scope>
    <source>
        <strain evidence="2">BP6-180914</strain>
    </source>
</reference>
<feature type="region of interest" description="Disordered" evidence="1">
    <location>
        <begin position="119"/>
        <end position="146"/>
    </location>
</feature>
<evidence type="ECO:0000313" key="2">
    <source>
        <dbReference type="EMBL" id="MCW6512803.1"/>
    </source>
</evidence>
<organism evidence="2 3">
    <name type="scientific">Lichenifustis flavocetrariae</name>
    <dbReference type="NCBI Taxonomy" id="2949735"/>
    <lineage>
        <taxon>Bacteria</taxon>
        <taxon>Pseudomonadati</taxon>
        <taxon>Pseudomonadota</taxon>
        <taxon>Alphaproteobacteria</taxon>
        <taxon>Hyphomicrobiales</taxon>
        <taxon>Lichenihabitantaceae</taxon>
        <taxon>Lichenifustis</taxon>
    </lineage>
</organism>
<evidence type="ECO:0000256" key="1">
    <source>
        <dbReference type="SAM" id="MobiDB-lite"/>
    </source>
</evidence>
<evidence type="ECO:0000313" key="3">
    <source>
        <dbReference type="Proteomes" id="UP001165667"/>
    </source>
</evidence>
<sequence>MPSSLDRLNEAFERLLGAVADPGQITLTAVRQAAGVSNAQLHRLPAFKAAFLRRKAEAAAALPVAKTSAAGRERTKRDMQRTIDAMANLIQIQSLGIAELTRRNARLIDEASSGKVVHIDRDKIANRSAPKGRAQRPPAASPRGRR</sequence>
<dbReference type="Proteomes" id="UP001165667">
    <property type="component" value="Unassembled WGS sequence"/>
</dbReference>
<name>A0AA41Z962_9HYPH</name>
<accession>A0AA41Z962</accession>
<dbReference type="AlphaFoldDB" id="A0AA41Z962"/>
<gene>
    <name evidence="2" type="ORF">M8523_33460</name>
</gene>
<dbReference type="EMBL" id="JAMOIM010000066">
    <property type="protein sequence ID" value="MCW6512803.1"/>
    <property type="molecule type" value="Genomic_DNA"/>
</dbReference>
<comment type="caution">
    <text evidence="2">The sequence shown here is derived from an EMBL/GenBank/DDBJ whole genome shotgun (WGS) entry which is preliminary data.</text>
</comment>
<keyword evidence="3" id="KW-1185">Reference proteome</keyword>
<dbReference type="RefSeq" id="WP_282589178.1">
    <property type="nucleotide sequence ID" value="NZ_JAMOIM010000066.1"/>
</dbReference>